<feature type="binding site" evidence="10">
    <location>
        <position position="284"/>
    </location>
    <ligand>
        <name>substrate</name>
    </ligand>
</feature>
<evidence type="ECO:0000313" key="13">
    <source>
        <dbReference type="Proteomes" id="UP001321700"/>
    </source>
</evidence>
<keyword evidence="8 10" id="KW-0411">Iron-sulfur</keyword>
<keyword evidence="5 10" id="KW-0862">Zinc</keyword>
<comment type="function">
    <text evidence="1 10">Catalyzes the synthesis of the hydroxymethylpyrimidine phosphate (HMP-P) moiety of thiamine from aminoimidazole ribotide (AIR) in a radical S-adenosyl-L-methionine (SAM)-dependent reaction.</text>
</comment>
<dbReference type="InterPro" id="IPR025747">
    <property type="entry name" value="ThiC-associated_dom"/>
</dbReference>
<dbReference type="Pfam" id="PF01964">
    <property type="entry name" value="ThiC_Rad_SAM"/>
    <property type="match status" value="1"/>
</dbReference>
<feature type="binding site" evidence="10">
    <location>
        <position position="571"/>
    </location>
    <ligand>
        <name>[4Fe-4S] cluster</name>
        <dbReference type="ChEBI" id="CHEBI:49883"/>
        <note>4Fe-4S-S-AdoMet</note>
    </ligand>
</feature>
<name>A0ABU3KM79_9BURK</name>
<dbReference type="RefSeq" id="WP_313874129.1">
    <property type="nucleotide sequence ID" value="NZ_JAVBIK010000001.1"/>
</dbReference>
<feature type="binding site" evidence="10">
    <location>
        <position position="488"/>
    </location>
    <ligand>
        <name>Zn(2+)</name>
        <dbReference type="ChEBI" id="CHEBI:29105"/>
    </ligand>
</feature>
<proteinExistence type="inferred from homology"/>
<keyword evidence="13" id="KW-1185">Reference proteome</keyword>
<sequence>MNAPDKLAQFIRLTREPLPASTKRYLQGSRPDIQVPLREIMQSNGEAITVYDTSGPYTDPRAHIDVRSGLPLVREQWIAGRGDTELYEGRKPFALDDGLKNGETDALAALRAQAAGLQRQPRRAKSGANVTQMHYARKGIITPEMEYVALRENQNLEWQAQYLGNAAREKRLAGNSFGASIPKVVTPEFVRDEVARGRAIIPANINHTELEPMAIGRNFLVKINANIGNSAVTSSIEEEVEKLVWSIRWGADTVMDLSTGKNIHTTRDWIVRNSPVPIGTVPIYQALEKVGGIAEDLTWEIFRDTLIEQAEQGVDYFTVHAGVRLPFIHLTANRVTGIVSRGGSIMAKWCIAHHKENFLYTHFDEMTEIMRAYDVSYSLGDGLRPGSGADANDEAQFAELHTLGELTHKAWQQDVQVMIEGPGHVPMHMVQANMTEQLKHCGEAPFYTLGPLTTDIAPGYDHITSGIGAAMIGWFGTAMLCYVTPKEHLGLPDREDVKTGIITYKVAAHVADVAKGHPGVRARDDALSKARFEFRWMDQFNLSLDPDTAKQFHDETLPAEGAKVAHFCSMCGPKFCSMKITQEVRDYAKNLGVSEEQALQSGMDVMSGEFKKVGGEIYIPINPVPAQADDTKA</sequence>
<evidence type="ECO:0000313" key="12">
    <source>
        <dbReference type="EMBL" id="MDT7518357.1"/>
    </source>
</evidence>
<reference evidence="12 13" key="1">
    <citation type="submission" date="2023-08" db="EMBL/GenBank/DDBJ databases">
        <title>Rhodoferax potami sp. nov. and Rhodoferax mekongensis sp. nov., isolated from the Mekong River in Thailand.</title>
        <authorList>
            <person name="Kitikhun S."/>
            <person name="Charoenyingcharoen P."/>
            <person name="Siriarchawattana P."/>
            <person name="Likhitrattanapisal S."/>
            <person name="Nilsakha T."/>
            <person name="Chanpet A."/>
            <person name="Rattanawaree P."/>
            <person name="Ingsriswang S."/>
        </authorList>
    </citation>
    <scope>NUCLEOTIDE SEQUENCE [LARGE SCALE GENOMIC DNA]</scope>
    <source>
        <strain evidence="12 13">TBRC 17660</strain>
    </source>
</reference>
<dbReference type="EC" id="4.1.99.17" evidence="10"/>
<dbReference type="SFLD" id="SFLDG01114">
    <property type="entry name" value="phosphomethylpyrimidine_syntha"/>
    <property type="match status" value="1"/>
</dbReference>
<keyword evidence="6 10" id="KW-0784">Thiamine biosynthesis</keyword>
<comment type="catalytic activity">
    <reaction evidence="10">
        <text>5-amino-1-(5-phospho-beta-D-ribosyl)imidazole + S-adenosyl-L-methionine = 4-amino-2-methyl-5-(phosphooxymethyl)pyrimidine + CO + 5'-deoxyadenosine + formate + L-methionine + 3 H(+)</text>
        <dbReference type="Rhea" id="RHEA:24840"/>
        <dbReference type="ChEBI" id="CHEBI:15378"/>
        <dbReference type="ChEBI" id="CHEBI:15740"/>
        <dbReference type="ChEBI" id="CHEBI:17245"/>
        <dbReference type="ChEBI" id="CHEBI:17319"/>
        <dbReference type="ChEBI" id="CHEBI:57844"/>
        <dbReference type="ChEBI" id="CHEBI:58354"/>
        <dbReference type="ChEBI" id="CHEBI:59789"/>
        <dbReference type="ChEBI" id="CHEBI:137981"/>
        <dbReference type="EC" id="4.1.99.17"/>
    </reaction>
</comment>
<dbReference type="InterPro" id="IPR037509">
    <property type="entry name" value="ThiC"/>
</dbReference>
<keyword evidence="3 10" id="KW-0949">S-adenosyl-L-methionine</keyword>
<feature type="binding site" evidence="10">
    <location>
        <begin position="381"/>
        <end position="384"/>
    </location>
    <ligand>
        <name>substrate</name>
    </ligand>
</feature>
<dbReference type="NCBIfam" id="TIGR00190">
    <property type="entry name" value="thiC"/>
    <property type="match status" value="1"/>
</dbReference>
<evidence type="ECO:0000256" key="6">
    <source>
        <dbReference type="ARBA" id="ARBA00022977"/>
    </source>
</evidence>
<dbReference type="SFLD" id="SFLDF00407">
    <property type="entry name" value="phosphomethylpyrimidine_syntha"/>
    <property type="match status" value="1"/>
</dbReference>
<accession>A0ABU3KM79</accession>
<evidence type="ECO:0000256" key="5">
    <source>
        <dbReference type="ARBA" id="ARBA00022833"/>
    </source>
</evidence>
<dbReference type="SFLD" id="SFLDS00113">
    <property type="entry name" value="Radical_SAM_Phosphomethylpyrim"/>
    <property type="match status" value="1"/>
</dbReference>
<feature type="binding site" evidence="10">
    <location>
        <position position="226"/>
    </location>
    <ligand>
        <name>substrate</name>
    </ligand>
</feature>
<keyword evidence="9 10" id="KW-0456">Lyase</keyword>
<gene>
    <name evidence="10 12" type="primary">thiC</name>
    <name evidence="12" type="ORF">RAE19_06370</name>
</gene>
<feature type="binding site" evidence="10">
    <location>
        <position position="424"/>
    </location>
    <ligand>
        <name>Zn(2+)</name>
        <dbReference type="ChEBI" id="CHEBI:29105"/>
    </ligand>
</feature>
<dbReference type="PANTHER" id="PTHR30557">
    <property type="entry name" value="THIAMINE BIOSYNTHESIS PROTEIN THIC"/>
    <property type="match status" value="1"/>
</dbReference>
<dbReference type="HAMAP" id="MF_00089">
    <property type="entry name" value="ThiC"/>
    <property type="match status" value="1"/>
</dbReference>
<evidence type="ECO:0000259" key="11">
    <source>
        <dbReference type="Pfam" id="PF13667"/>
    </source>
</evidence>
<dbReference type="Gene3D" id="6.10.250.620">
    <property type="match status" value="1"/>
</dbReference>
<comment type="pathway">
    <text evidence="10">Cofactor biosynthesis; thiamine diphosphate biosynthesis.</text>
</comment>
<evidence type="ECO:0000256" key="1">
    <source>
        <dbReference type="ARBA" id="ARBA00003175"/>
    </source>
</evidence>
<comment type="cofactor">
    <cofactor evidence="10">
        <name>[4Fe-4S] cluster</name>
        <dbReference type="ChEBI" id="CHEBI:49883"/>
    </cofactor>
    <text evidence="10">Binds 1 [4Fe-4S] cluster per subunit. The cluster is coordinated with 3 cysteines and an exchangeable S-adenosyl-L-methionine.</text>
</comment>
<evidence type="ECO:0000256" key="10">
    <source>
        <dbReference type="HAMAP-Rule" id="MF_00089"/>
    </source>
</evidence>
<feature type="binding site" evidence="10">
    <location>
        <position position="255"/>
    </location>
    <ligand>
        <name>substrate</name>
    </ligand>
</feature>
<evidence type="ECO:0000256" key="9">
    <source>
        <dbReference type="ARBA" id="ARBA00023239"/>
    </source>
</evidence>
<evidence type="ECO:0000256" key="4">
    <source>
        <dbReference type="ARBA" id="ARBA00022723"/>
    </source>
</evidence>
<feature type="binding site" evidence="10">
    <location>
        <position position="320"/>
    </location>
    <ligand>
        <name>substrate</name>
    </ligand>
</feature>
<dbReference type="EMBL" id="JAVBIK010000001">
    <property type="protein sequence ID" value="MDT7518357.1"/>
    <property type="molecule type" value="Genomic_DNA"/>
</dbReference>
<feature type="domain" description="ThiC-associated" evidence="11">
    <location>
        <begin position="17"/>
        <end position="85"/>
    </location>
</feature>
<evidence type="ECO:0000256" key="8">
    <source>
        <dbReference type="ARBA" id="ARBA00023014"/>
    </source>
</evidence>
<organism evidence="12 13">
    <name type="scientific">Rhodoferax potami</name>
    <dbReference type="NCBI Taxonomy" id="3068338"/>
    <lineage>
        <taxon>Bacteria</taxon>
        <taxon>Pseudomonadati</taxon>
        <taxon>Pseudomonadota</taxon>
        <taxon>Betaproteobacteria</taxon>
        <taxon>Burkholderiales</taxon>
        <taxon>Comamonadaceae</taxon>
        <taxon>Rhodoferax</taxon>
    </lineage>
</organism>
<feature type="binding site" evidence="10">
    <location>
        <position position="568"/>
    </location>
    <ligand>
        <name>[4Fe-4S] cluster</name>
        <dbReference type="ChEBI" id="CHEBI:49883"/>
        <note>4Fe-4S-S-AdoMet</note>
    </ligand>
</feature>
<evidence type="ECO:0000256" key="3">
    <source>
        <dbReference type="ARBA" id="ARBA00022691"/>
    </source>
</evidence>
<dbReference type="GO" id="GO:0070284">
    <property type="term" value="F:phosphomethylpyrimidine synthase activity"/>
    <property type="evidence" value="ECO:0007669"/>
    <property type="project" value="UniProtKB-EC"/>
</dbReference>
<feature type="binding site" evidence="10">
    <location>
        <position position="576"/>
    </location>
    <ligand>
        <name>[4Fe-4S] cluster</name>
        <dbReference type="ChEBI" id="CHEBI:49883"/>
        <note>4Fe-4S-S-AdoMet</note>
    </ligand>
</feature>
<dbReference type="PANTHER" id="PTHR30557:SF1">
    <property type="entry name" value="PHOSPHOMETHYLPYRIMIDINE SYNTHASE, CHLOROPLASTIC"/>
    <property type="match status" value="1"/>
</dbReference>
<dbReference type="Proteomes" id="UP001321700">
    <property type="component" value="Unassembled WGS sequence"/>
</dbReference>
<dbReference type="Pfam" id="PF13667">
    <property type="entry name" value="ThiC-associated"/>
    <property type="match status" value="1"/>
</dbReference>
<keyword evidence="7 10" id="KW-0408">Iron</keyword>
<comment type="caution">
    <text evidence="12">The sequence shown here is derived from an EMBL/GenBank/DDBJ whole genome shotgun (WGS) entry which is preliminary data.</text>
</comment>
<keyword evidence="4 10" id="KW-0479">Metal-binding</keyword>
<feature type="binding site" evidence="10">
    <location>
        <begin position="340"/>
        <end position="342"/>
    </location>
    <ligand>
        <name>substrate</name>
    </ligand>
</feature>
<evidence type="ECO:0000256" key="2">
    <source>
        <dbReference type="ARBA" id="ARBA00022485"/>
    </source>
</evidence>
<keyword evidence="2 10" id="KW-0004">4Fe-4S</keyword>
<dbReference type="InterPro" id="IPR038521">
    <property type="entry name" value="ThiC/Bza_core_dom"/>
</dbReference>
<dbReference type="NCBIfam" id="NF006763">
    <property type="entry name" value="PRK09284.1"/>
    <property type="match status" value="1"/>
</dbReference>
<dbReference type="Gene3D" id="3.20.20.540">
    <property type="entry name" value="Radical SAM ThiC family, central domain"/>
    <property type="match status" value="1"/>
</dbReference>
<comment type="similarity">
    <text evidence="10">Belongs to the ThiC family.</text>
</comment>
<protein>
    <recommendedName>
        <fullName evidence="10">Phosphomethylpyrimidine synthase</fullName>
        <ecNumber evidence="10">4.1.99.17</ecNumber>
    </recommendedName>
    <alternativeName>
        <fullName evidence="10">Hydroxymethylpyrimidine phosphate synthase</fullName>
        <shortName evidence="10">HMP-P synthase</shortName>
        <shortName evidence="10">HMP-phosphate synthase</shortName>
        <shortName evidence="10">HMPP synthase</shortName>
    </alternativeName>
    <alternativeName>
        <fullName evidence="10">Thiamine biosynthesis protein ThiC</fullName>
    </alternativeName>
</protein>
<comment type="subunit">
    <text evidence="10">Homodimer.</text>
</comment>
<dbReference type="NCBIfam" id="NF009895">
    <property type="entry name" value="PRK13352.1"/>
    <property type="match status" value="1"/>
</dbReference>
<feature type="binding site" evidence="10">
    <location>
        <position position="447"/>
    </location>
    <ligand>
        <name>substrate</name>
    </ligand>
</feature>
<evidence type="ECO:0000256" key="7">
    <source>
        <dbReference type="ARBA" id="ARBA00023004"/>
    </source>
</evidence>
<dbReference type="InterPro" id="IPR002817">
    <property type="entry name" value="ThiC/BzaA/B"/>
</dbReference>
<feature type="binding site" evidence="10">
    <location>
        <position position="420"/>
    </location>
    <ligand>
        <name>substrate</name>
    </ligand>
</feature>